<accession>A0A6V8HAY9</accession>
<sequence length="416" mass="46677">MENIYIRAATIEDAASVSQIQYEALKKFHAFYSGFLATHPRNILPITTKAAINNPKNIFLVAVDAATDEVVGFVRYAIVPEKQPEEENEAKGKEKEDAKSQLDRSQPEFANLFAPKEHVKKLWEEFSTRDDEMDACYEGVAKGQKHYYIKHLMISPTHQRRGIGAKLLSTVLAKSDAEHLPSFLTSSVEAHPLYTKLGFADFGPDFRIDNERWARRIMEVEEGLGVDENKRLKDPCIGLFEVENYSDYMAFLDKANKQRDAGRDEAHTEESTQPSKQVRTETVESGVRVPEQLKKVDAYYMSETDEPFEPVALNWKGASSGEWPGNDEFASLIASGSKPDIETLSEKSFDPRSQYSDVIKAVRAAVAASDSKVNESDVEVKVYRVEVGHSRVEYWVIALDGAEGKIVGLRAKAIES</sequence>
<evidence type="ECO:0000256" key="1">
    <source>
        <dbReference type="SAM" id="MobiDB-lite"/>
    </source>
</evidence>
<proteinExistence type="predicted"/>
<organism evidence="3 4">
    <name type="scientific">Talaromyces pinophilus</name>
    <name type="common">Penicillium pinophilum</name>
    <dbReference type="NCBI Taxonomy" id="128442"/>
    <lineage>
        <taxon>Eukaryota</taxon>
        <taxon>Fungi</taxon>
        <taxon>Dikarya</taxon>
        <taxon>Ascomycota</taxon>
        <taxon>Pezizomycotina</taxon>
        <taxon>Eurotiomycetes</taxon>
        <taxon>Eurotiomycetidae</taxon>
        <taxon>Eurotiales</taxon>
        <taxon>Trichocomaceae</taxon>
        <taxon>Talaromyces</taxon>
        <taxon>Talaromyces sect. Talaromyces</taxon>
    </lineage>
</organism>
<dbReference type="EMBL" id="DF933820">
    <property type="protein sequence ID" value="GAM37449.1"/>
    <property type="molecule type" value="Genomic_DNA"/>
</dbReference>
<dbReference type="PROSITE" id="PS51186">
    <property type="entry name" value="GNAT"/>
    <property type="match status" value="1"/>
</dbReference>
<gene>
    <name evidence="3" type="ORF">TCE0_024f07380</name>
</gene>
<dbReference type="Gene3D" id="3.40.630.30">
    <property type="match status" value="1"/>
</dbReference>
<feature type="compositionally biased region" description="Basic and acidic residues" evidence="1">
    <location>
        <begin position="259"/>
        <end position="270"/>
    </location>
</feature>
<keyword evidence="4" id="KW-1185">Reference proteome</keyword>
<dbReference type="GO" id="GO:0016747">
    <property type="term" value="F:acyltransferase activity, transferring groups other than amino-acyl groups"/>
    <property type="evidence" value="ECO:0007669"/>
    <property type="project" value="InterPro"/>
</dbReference>
<dbReference type="InterPro" id="IPR016181">
    <property type="entry name" value="Acyl_CoA_acyltransferase"/>
</dbReference>
<evidence type="ECO:0000259" key="2">
    <source>
        <dbReference type="PROSITE" id="PS51186"/>
    </source>
</evidence>
<dbReference type="CDD" id="cd04301">
    <property type="entry name" value="NAT_SF"/>
    <property type="match status" value="1"/>
</dbReference>
<reference evidence="4" key="1">
    <citation type="journal article" date="2015" name="Genome Announc.">
        <title>Draft genome sequence of Talaromyces cellulolyticus strain Y-94, a source of lignocellulosic biomass-degrading enzymes.</title>
        <authorList>
            <person name="Fujii T."/>
            <person name="Koike H."/>
            <person name="Sawayama S."/>
            <person name="Yano S."/>
            <person name="Inoue H."/>
        </authorList>
    </citation>
    <scope>NUCLEOTIDE SEQUENCE [LARGE SCALE GENOMIC DNA]</scope>
    <source>
        <strain evidence="4">Y-94</strain>
    </source>
</reference>
<dbReference type="PANTHER" id="PTHR42093:SF1">
    <property type="match status" value="1"/>
</dbReference>
<evidence type="ECO:0000313" key="3">
    <source>
        <dbReference type="EMBL" id="GAM37449.1"/>
    </source>
</evidence>
<protein>
    <recommendedName>
        <fullName evidence="2">N-acetyltransferase domain-containing protein</fullName>
    </recommendedName>
</protein>
<dbReference type="SUPFAM" id="SSF55729">
    <property type="entry name" value="Acyl-CoA N-acyltransferases (Nat)"/>
    <property type="match status" value="1"/>
</dbReference>
<dbReference type="InterPro" id="IPR056539">
    <property type="entry name" value="NuiA-like"/>
</dbReference>
<dbReference type="Pfam" id="PF23151">
    <property type="entry name" value="NuiA_2"/>
    <property type="match status" value="1"/>
</dbReference>
<dbReference type="Proteomes" id="UP000053095">
    <property type="component" value="Unassembled WGS sequence"/>
</dbReference>
<evidence type="ECO:0000313" key="4">
    <source>
        <dbReference type="Proteomes" id="UP000053095"/>
    </source>
</evidence>
<dbReference type="Gene3D" id="3.40.1460.10">
    <property type="entry name" value="Nuclease A inhibitor-like"/>
    <property type="match status" value="1"/>
</dbReference>
<name>A0A6V8HAY9_TALPI</name>
<feature type="region of interest" description="Disordered" evidence="1">
    <location>
        <begin position="259"/>
        <end position="285"/>
    </location>
</feature>
<comment type="caution">
    <text evidence="3">The sequence shown here is derived from an EMBL/GenBank/DDBJ whole genome shotgun (WGS) entry which is preliminary data.</text>
</comment>
<dbReference type="PANTHER" id="PTHR42093">
    <property type="match status" value="1"/>
</dbReference>
<dbReference type="InterPro" id="IPR000182">
    <property type="entry name" value="GNAT_dom"/>
</dbReference>
<dbReference type="Pfam" id="PF13673">
    <property type="entry name" value="Acetyltransf_10"/>
    <property type="match status" value="1"/>
</dbReference>
<feature type="domain" description="N-acetyltransferase" evidence="2">
    <location>
        <begin position="4"/>
        <end position="219"/>
    </location>
</feature>
<feature type="region of interest" description="Disordered" evidence="1">
    <location>
        <begin position="84"/>
        <end position="104"/>
    </location>
</feature>
<dbReference type="AlphaFoldDB" id="A0A6V8HAY9"/>